<protein>
    <submittedName>
        <fullName evidence="1">Uncharacterized protein</fullName>
    </submittedName>
</protein>
<accession>A0AAT9G4L8</accession>
<reference evidence="1" key="1">
    <citation type="journal article" date="2023" name="Front. Microbiol.">
        <title>Genome analysis of Candidatus Aschnera chinzeii, the bacterial endosymbiont of the blood-sucking bat fly Penicillidia jenynsii (Insecta: Diptera: Nycteribiidae).</title>
        <authorList>
            <person name="Koga R."/>
            <person name="Moriyama M."/>
            <person name="Nozaki T."/>
            <person name="Fukatsu T."/>
        </authorList>
    </citation>
    <scope>NUCLEOTIDE SEQUENCE</scope>
    <source>
        <strain evidence="1">Kw-01</strain>
    </source>
</reference>
<organism evidence="1">
    <name type="scientific">Candidatus Aschnera chinzeii</name>
    <dbReference type="NCBI Taxonomy" id="1485666"/>
    <lineage>
        <taxon>Bacteria</taxon>
        <taxon>Pseudomonadati</taxon>
        <taxon>Pseudomonadota</taxon>
        <taxon>Gammaproteobacteria</taxon>
        <taxon>Enterobacterales</taxon>
        <taxon>Enterobacteriaceae</taxon>
        <taxon>Candidatus Aschnera</taxon>
    </lineage>
</organism>
<sequence>MAGCLCFYIQKKNFEFQNNIYISYNNETNNNSSLHDEWFYIKQLKQFDN</sequence>
<evidence type="ECO:0000313" key="1">
    <source>
        <dbReference type="EMBL" id="BET44666.1"/>
    </source>
</evidence>
<dbReference type="AlphaFoldDB" id="A0AAT9G4L8"/>
<name>A0AAT9G4L8_9ENTR</name>
<dbReference type="EMBL" id="AP028961">
    <property type="protein sequence ID" value="BET44666.1"/>
    <property type="molecule type" value="Genomic_DNA"/>
</dbReference>
<gene>
    <name evidence="1" type="ORF">ACHINZ_3380</name>
</gene>
<proteinExistence type="predicted"/>
<reference evidence="1" key="2">
    <citation type="submission" date="2023-10" db="EMBL/GenBank/DDBJ databases">
        <authorList>
            <person name="Koga R."/>
            <person name="Fukatsu T."/>
        </authorList>
    </citation>
    <scope>NUCLEOTIDE SEQUENCE</scope>
    <source>
        <strain evidence="1">Kw-01</strain>
    </source>
</reference>